<dbReference type="SUPFAM" id="SSF52540">
    <property type="entry name" value="P-loop containing nucleoside triphosphate hydrolases"/>
    <property type="match status" value="1"/>
</dbReference>
<dbReference type="InterPro" id="IPR027417">
    <property type="entry name" value="P-loop_NTPase"/>
</dbReference>
<name>A0ABV8HW05_9ACTN</name>
<keyword evidence="2" id="KW-1185">Reference proteome</keyword>
<evidence type="ECO:0008006" key="3">
    <source>
        <dbReference type="Google" id="ProtNLM"/>
    </source>
</evidence>
<accession>A0ABV8HW05</accession>
<evidence type="ECO:0000313" key="2">
    <source>
        <dbReference type="Proteomes" id="UP001595765"/>
    </source>
</evidence>
<protein>
    <recommendedName>
        <fullName evidence="3">Dephospho-CoA kinase</fullName>
    </recommendedName>
</protein>
<dbReference type="Proteomes" id="UP001595765">
    <property type="component" value="Unassembled WGS sequence"/>
</dbReference>
<gene>
    <name evidence="1" type="ORF">ACFO3J_32350</name>
</gene>
<proteinExistence type="predicted"/>
<comment type="caution">
    <text evidence="1">The sequence shown here is derived from an EMBL/GenBank/DDBJ whole genome shotgun (WGS) entry which is preliminary data.</text>
</comment>
<reference evidence="2" key="1">
    <citation type="journal article" date="2019" name="Int. J. Syst. Evol. Microbiol.">
        <title>The Global Catalogue of Microorganisms (GCM) 10K type strain sequencing project: providing services to taxonomists for standard genome sequencing and annotation.</title>
        <authorList>
            <consortium name="The Broad Institute Genomics Platform"/>
            <consortium name="The Broad Institute Genome Sequencing Center for Infectious Disease"/>
            <person name="Wu L."/>
            <person name="Ma J."/>
        </authorList>
    </citation>
    <scope>NUCLEOTIDE SEQUENCE [LARGE SCALE GENOMIC DNA]</scope>
    <source>
        <strain evidence="2">CGMCC 4.7237</strain>
    </source>
</reference>
<sequence>MTSAFPDAGTCHALTDRLAHVRWIGGGTGAGKSTLTQLLADRYDVTVYRGDRATTGHRCCAGPAKRSSSCPPLEFGKNALATRCAEPARARTNWGSGDPASAHAKRLARDALWDEEVR</sequence>
<dbReference type="EMBL" id="JBHSBB010000036">
    <property type="protein sequence ID" value="MFC4036108.1"/>
    <property type="molecule type" value="Genomic_DNA"/>
</dbReference>
<evidence type="ECO:0000313" key="1">
    <source>
        <dbReference type="EMBL" id="MFC4036108.1"/>
    </source>
</evidence>
<organism evidence="1 2">
    <name type="scientific">Streptomyces polygonati</name>
    <dbReference type="NCBI Taxonomy" id="1617087"/>
    <lineage>
        <taxon>Bacteria</taxon>
        <taxon>Bacillati</taxon>
        <taxon>Actinomycetota</taxon>
        <taxon>Actinomycetes</taxon>
        <taxon>Kitasatosporales</taxon>
        <taxon>Streptomycetaceae</taxon>
        <taxon>Streptomyces</taxon>
    </lineage>
</organism>
<dbReference type="RefSeq" id="WP_386437235.1">
    <property type="nucleotide sequence ID" value="NZ_JBHSBB010000036.1"/>
</dbReference>